<reference evidence="17 18" key="1">
    <citation type="submission" date="2019-02" db="EMBL/GenBank/DDBJ databases">
        <title>Genome sequencing of the rare red list fungi Hericium alpestre (H. flagellum).</title>
        <authorList>
            <person name="Buettner E."/>
            <person name="Kellner H."/>
        </authorList>
    </citation>
    <scope>NUCLEOTIDE SEQUENCE [LARGE SCALE GENOMIC DNA]</scope>
    <source>
        <strain evidence="17 18">DSM 108284</strain>
    </source>
</reference>
<feature type="region of interest" description="Disordered" evidence="13">
    <location>
        <begin position="1"/>
        <end position="23"/>
    </location>
</feature>
<dbReference type="Pfam" id="PF04928">
    <property type="entry name" value="PAP_central"/>
    <property type="match status" value="1"/>
</dbReference>
<evidence type="ECO:0000256" key="7">
    <source>
        <dbReference type="ARBA" id="ARBA00022679"/>
    </source>
</evidence>
<dbReference type="GO" id="GO:0006397">
    <property type="term" value="P:mRNA processing"/>
    <property type="evidence" value="ECO:0007669"/>
    <property type="project" value="UniProtKB-KW"/>
</dbReference>
<evidence type="ECO:0000259" key="14">
    <source>
        <dbReference type="Pfam" id="PF04926"/>
    </source>
</evidence>
<comment type="subcellular location">
    <subcellularLocation>
        <location evidence="3">Nucleus</location>
    </subcellularLocation>
</comment>
<feature type="region of interest" description="Disordered" evidence="13">
    <location>
        <begin position="463"/>
        <end position="572"/>
    </location>
</feature>
<dbReference type="SUPFAM" id="SSF55003">
    <property type="entry name" value="PAP/Archaeal CCA-adding enzyme, C-terminal domain"/>
    <property type="match status" value="1"/>
</dbReference>
<evidence type="ECO:0000313" key="17">
    <source>
        <dbReference type="EMBL" id="TFY78713.1"/>
    </source>
</evidence>
<comment type="cofactor">
    <cofactor evidence="2">
        <name>Mg(2+)</name>
        <dbReference type="ChEBI" id="CHEBI:18420"/>
    </cofactor>
</comment>
<evidence type="ECO:0000256" key="1">
    <source>
        <dbReference type="ARBA" id="ARBA00001936"/>
    </source>
</evidence>
<feature type="domain" description="Poly(A) polymerase RNA-binding" evidence="14">
    <location>
        <begin position="349"/>
        <end position="462"/>
    </location>
</feature>
<dbReference type="GO" id="GO:0005524">
    <property type="term" value="F:ATP binding"/>
    <property type="evidence" value="ECO:0007669"/>
    <property type="project" value="UniProtKB-KW"/>
</dbReference>
<evidence type="ECO:0000256" key="13">
    <source>
        <dbReference type="SAM" id="MobiDB-lite"/>
    </source>
</evidence>
<evidence type="ECO:0000256" key="9">
    <source>
        <dbReference type="ARBA" id="ARBA00022741"/>
    </source>
</evidence>
<sequence length="587" mass="65118">MENEKGYLGVTPPISTSESTDREKDITATLMEELRRQNTFESEDEARTREIVLGRVAALVKAFVRQISLAHGFSETAAAAAGGKIFTFGSYRLGVHGPGSDIDTLCVVPKHVSREDFFDVFEKMLRDTEGVTEVSGVPDAYVPIIKMKISNIPIDFLMARLALSSIPEDLTLQDDNLLRNLDDRCIRSLGDEILRLVPNVAVFRDSLRCIKLWAQRRAIYSNVNGFLGGVAWAMLVARICQLYPNAIAGAIVSRFFIIMYQWSWPQPVLLKQIEEGPLQVRVWNPRLYPGDRSHRMPIITPAYPAMCATHNVTASTQMIMTEEFKKGADIVDKIIVGKANWEELFVKHDFFHKYRYYLQIIASTGDPALQLKWSGTVESRLRQLVMKLEFVDSLTLAHPFVKGFEQVSYCLTEEEVRLVAQGETNEAIQKHTKEDLEGKEGASTVYTTTFYIGLAIEAKQHNSHVGHSSTLPDNVFEPGERQPKPAQKKRPKPMKGSGKSNNTSPDLPATKKPRPSYTLPDSAAPPPYSFKPAENGHPPILSPTPLQHVDGTSGLPMYINGKGPGEIKSPQLPFGENVAVATGAGGP</sequence>
<gene>
    <name evidence="17" type="ORF">EWM64_g5299</name>
</gene>
<dbReference type="EMBL" id="SFCI01000628">
    <property type="protein sequence ID" value="TFY78713.1"/>
    <property type="molecule type" value="Genomic_DNA"/>
</dbReference>
<evidence type="ECO:0000259" key="15">
    <source>
        <dbReference type="Pfam" id="PF04928"/>
    </source>
</evidence>
<feature type="compositionally biased region" description="Polar residues" evidence="13">
    <location>
        <begin position="463"/>
        <end position="472"/>
    </location>
</feature>
<keyword evidence="6" id="KW-0507">mRNA processing</keyword>
<keyword evidence="8" id="KW-0479">Metal-binding</keyword>
<dbReference type="InterPro" id="IPR007012">
    <property type="entry name" value="PolA_pol_cen_dom"/>
</dbReference>
<evidence type="ECO:0000256" key="5">
    <source>
        <dbReference type="ARBA" id="ARBA00012388"/>
    </source>
</evidence>
<keyword evidence="11" id="KW-0460">Magnesium</keyword>
<dbReference type="STRING" id="135208.A0A4Y9ZXG3"/>
<dbReference type="GO" id="GO:0005634">
    <property type="term" value="C:nucleus"/>
    <property type="evidence" value="ECO:0007669"/>
    <property type="project" value="UniProtKB-SubCell"/>
</dbReference>
<dbReference type="GO" id="GO:0031123">
    <property type="term" value="P:RNA 3'-end processing"/>
    <property type="evidence" value="ECO:0007669"/>
    <property type="project" value="InterPro"/>
</dbReference>
<dbReference type="PANTHER" id="PTHR10682">
    <property type="entry name" value="POLY A POLYMERASE"/>
    <property type="match status" value="1"/>
</dbReference>
<dbReference type="Gene3D" id="3.30.460.10">
    <property type="entry name" value="Beta Polymerase, domain 2"/>
    <property type="match status" value="1"/>
</dbReference>
<dbReference type="FunFam" id="3.30.460.10:FF:000002">
    <property type="entry name" value="Poly(A) polymerase alpha, putative"/>
    <property type="match status" value="1"/>
</dbReference>
<feature type="domain" description="Poly(A) polymerase nucleotidyltransferase" evidence="16">
    <location>
        <begin position="9"/>
        <end position="197"/>
    </location>
</feature>
<dbReference type="SUPFAM" id="SSF81301">
    <property type="entry name" value="Nucleotidyltransferase"/>
    <property type="match status" value="1"/>
</dbReference>
<evidence type="ECO:0000256" key="8">
    <source>
        <dbReference type="ARBA" id="ARBA00022723"/>
    </source>
</evidence>
<organism evidence="17 18">
    <name type="scientific">Hericium alpestre</name>
    <dbReference type="NCBI Taxonomy" id="135208"/>
    <lineage>
        <taxon>Eukaryota</taxon>
        <taxon>Fungi</taxon>
        <taxon>Dikarya</taxon>
        <taxon>Basidiomycota</taxon>
        <taxon>Agaricomycotina</taxon>
        <taxon>Agaricomycetes</taxon>
        <taxon>Russulales</taxon>
        <taxon>Hericiaceae</taxon>
        <taxon>Hericium</taxon>
    </lineage>
</organism>
<dbReference type="EC" id="2.7.7.19" evidence="5"/>
<keyword evidence="12" id="KW-0539">Nucleus</keyword>
<comment type="caution">
    <text evidence="17">The sequence shown here is derived from an EMBL/GenBank/DDBJ whole genome shotgun (WGS) entry which is preliminary data.</text>
</comment>
<evidence type="ECO:0000259" key="16">
    <source>
        <dbReference type="Pfam" id="PF20750"/>
    </source>
</evidence>
<accession>A0A4Y9ZXG3</accession>
<evidence type="ECO:0000256" key="2">
    <source>
        <dbReference type="ARBA" id="ARBA00001946"/>
    </source>
</evidence>
<evidence type="ECO:0000256" key="12">
    <source>
        <dbReference type="ARBA" id="ARBA00023242"/>
    </source>
</evidence>
<comment type="similarity">
    <text evidence="4">Belongs to the poly(A) polymerase family.</text>
</comment>
<keyword evidence="18" id="KW-1185">Reference proteome</keyword>
<dbReference type="InterPro" id="IPR043519">
    <property type="entry name" value="NT_sf"/>
</dbReference>
<dbReference type="InterPro" id="IPR007010">
    <property type="entry name" value="PolA_pol_RNA-bd_dom"/>
</dbReference>
<dbReference type="GO" id="GO:1990817">
    <property type="term" value="F:poly(A) RNA polymerase activity"/>
    <property type="evidence" value="ECO:0007669"/>
    <property type="project" value="UniProtKB-EC"/>
</dbReference>
<keyword evidence="7" id="KW-0808">Transferase</keyword>
<dbReference type="OrthoDB" id="412748at2759"/>
<comment type="cofactor">
    <cofactor evidence="1">
        <name>Mn(2+)</name>
        <dbReference type="ChEBI" id="CHEBI:29035"/>
    </cofactor>
</comment>
<dbReference type="GO" id="GO:0046872">
    <property type="term" value="F:metal ion binding"/>
    <property type="evidence" value="ECO:0007669"/>
    <property type="project" value="UniProtKB-KW"/>
</dbReference>
<dbReference type="GO" id="GO:0003723">
    <property type="term" value="F:RNA binding"/>
    <property type="evidence" value="ECO:0007669"/>
    <property type="project" value="InterPro"/>
</dbReference>
<name>A0A4Y9ZXG3_9AGAM</name>
<dbReference type="FunFam" id="1.10.1410.10:FF:000001">
    <property type="entry name" value="Putative poly(A) polymerase gamma"/>
    <property type="match status" value="1"/>
</dbReference>
<dbReference type="AlphaFoldDB" id="A0A4Y9ZXG3"/>
<dbReference type="InterPro" id="IPR048840">
    <property type="entry name" value="PolA_pol_NTPase"/>
</dbReference>
<dbReference type="Pfam" id="PF04926">
    <property type="entry name" value="PAP_RNA-bind"/>
    <property type="match status" value="1"/>
</dbReference>
<evidence type="ECO:0000256" key="3">
    <source>
        <dbReference type="ARBA" id="ARBA00004123"/>
    </source>
</evidence>
<keyword evidence="10" id="KW-0067">ATP-binding</keyword>
<dbReference type="Gene3D" id="1.10.1410.10">
    <property type="match status" value="1"/>
</dbReference>
<dbReference type="PANTHER" id="PTHR10682:SF10">
    <property type="entry name" value="POLYNUCLEOTIDE ADENYLYLTRANSFERASE"/>
    <property type="match status" value="1"/>
</dbReference>
<evidence type="ECO:0000313" key="18">
    <source>
        <dbReference type="Proteomes" id="UP000298061"/>
    </source>
</evidence>
<evidence type="ECO:0000256" key="10">
    <source>
        <dbReference type="ARBA" id="ARBA00022840"/>
    </source>
</evidence>
<dbReference type="CDD" id="cd05402">
    <property type="entry name" value="NT_PAP_TUTase"/>
    <property type="match status" value="1"/>
</dbReference>
<dbReference type="Pfam" id="PF20750">
    <property type="entry name" value="PAP_NTPase"/>
    <property type="match status" value="1"/>
</dbReference>
<evidence type="ECO:0000256" key="6">
    <source>
        <dbReference type="ARBA" id="ARBA00022664"/>
    </source>
</evidence>
<dbReference type="InterPro" id="IPR011068">
    <property type="entry name" value="NuclTrfase_I-like_C"/>
</dbReference>
<keyword evidence="9" id="KW-0547">Nucleotide-binding</keyword>
<dbReference type="Gene3D" id="3.30.70.590">
    <property type="entry name" value="Poly(A) polymerase predicted RNA binding domain"/>
    <property type="match status" value="1"/>
</dbReference>
<feature type="domain" description="Poly(A) polymerase central" evidence="15">
    <location>
        <begin position="202"/>
        <end position="346"/>
    </location>
</feature>
<evidence type="ECO:0000256" key="4">
    <source>
        <dbReference type="ARBA" id="ARBA00010912"/>
    </source>
</evidence>
<evidence type="ECO:0000256" key="11">
    <source>
        <dbReference type="ARBA" id="ARBA00022842"/>
    </source>
</evidence>
<protein>
    <recommendedName>
        <fullName evidence="5">polynucleotide adenylyltransferase</fullName>
        <ecNumber evidence="5">2.7.7.19</ecNumber>
    </recommendedName>
</protein>
<dbReference type="SUPFAM" id="SSF81631">
    <property type="entry name" value="PAP/OAS1 substrate-binding domain"/>
    <property type="match status" value="1"/>
</dbReference>
<dbReference type="Proteomes" id="UP000298061">
    <property type="component" value="Unassembled WGS sequence"/>
</dbReference>
<proteinExistence type="inferred from homology"/>